<keyword evidence="4" id="KW-1185">Reference proteome</keyword>
<feature type="region of interest" description="Disordered" evidence="1">
    <location>
        <begin position="545"/>
        <end position="573"/>
    </location>
</feature>
<evidence type="ECO:0000256" key="1">
    <source>
        <dbReference type="SAM" id="MobiDB-lite"/>
    </source>
</evidence>
<feature type="compositionally biased region" description="Low complexity" evidence="1">
    <location>
        <begin position="758"/>
        <end position="767"/>
    </location>
</feature>
<feature type="compositionally biased region" description="Basic and acidic residues" evidence="1">
    <location>
        <begin position="804"/>
        <end position="814"/>
    </location>
</feature>
<protein>
    <recommendedName>
        <fullName evidence="5">SGNH hydrolase-type esterase domain-containing protein</fullName>
    </recommendedName>
</protein>
<dbReference type="PANTHER" id="PTHR34407:SF1">
    <property type="entry name" value="SGNH HYDROLASE-TYPE ESTERASE DOMAIN-CONTAINING PROTEIN"/>
    <property type="match status" value="1"/>
</dbReference>
<name>A0A836BW92_9CHLO</name>
<evidence type="ECO:0000256" key="2">
    <source>
        <dbReference type="SAM" id="SignalP"/>
    </source>
</evidence>
<gene>
    <name evidence="3" type="ORF">HYH03_011700</name>
</gene>
<dbReference type="AlphaFoldDB" id="A0A836BW92"/>
<evidence type="ECO:0000313" key="3">
    <source>
        <dbReference type="EMBL" id="KAG2489898.1"/>
    </source>
</evidence>
<feature type="region of interest" description="Disordered" evidence="1">
    <location>
        <begin position="157"/>
        <end position="252"/>
    </location>
</feature>
<dbReference type="EMBL" id="JAEHOE010000068">
    <property type="protein sequence ID" value="KAG2489898.1"/>
    <property type="molecule type" value="Genomic_DNA"/>
</dbReference>
<evidence type="ECO:0008006" key="5">
    <source>
        <dbReference type="Google" id="ProtNLM"/>
    </source>
</evidence>
<feature type="region of interest" description="Disordered" evidence="1">
    <location>
        <begin position="787"/>
        <end position="814"/>
    </location>
</feature>
<feature type="compositionally biased region" description="Polar residues" evidence="1">
    <location>
        <begin position="224"/>
        <end position="241"/>
    </location>
</feature>
<feature type="region of interest" description="Disordered" evidence="1">
    <location>
        <begin position="504"/>
        <end position="524"/>
    </location>
</feature>
<feature type="region of interest" description="Disordered" evidence="1">
    <location>
        <begin position="748"/>
        <end position="767"/>
    </location>
</feature>
<evidence type="ECO:0000313" key="4">
    <source>
        <dbReference type="Proteomes" id="UP000612055"/>
    </source>
</evidence>
<keyword evidence="2" id="KW-0732">Signal</keyword>
<feature type="compositionally biased region" description="Acidic residues" evidence="1">
    <location>
        <begin position="185"/>
        <end position="202"/>
    </location>
</feature>
<sequence length="814" mass="84653">MALLVLVIAALAGAAVEALANADSAGLANSTTVEGFYAGVYWSYNPDDRVVTDGGDGQRVPGLDARYRFVLDLPERENGVTYRGTAARLRLLLERVRAGQAIRVGALGASITAGQGVGGHHELVYAGLFTRWLNAVFPPSLPLRESSALASLAGGAAAAGAGPQGAGSQGAAGEDEPGGEAGRGEEEEGEQGGEDGEGEEGGVEGGGESRRRQVRRRRLGSGQASGLTNSKSRSRIGQASGPTDPESRIGRGLTSLASLGPLEEAGPREGVVPSAARALSSLPSHRFLNGAVAGTSSGYMSACFHHHLPPEVDLVLVEYSVNDPPYPSQDMSRRRAFERLLRKALALPFRPAVVLVHMFGWRGGEAGYWETAERDLDQFASYYGLSSVSLRAAMLPSAAAAASAAAALNASAWAASAWAAAAGPGPGGARAGPAFAAAYRAHLAAAPPSAAAVLGAALFAEDPVHPGRGGHVVVAELLATLCLDLLSANDRLLTDGGLGAAAALDPSSLSSTSNGAARPRQQHAAKPWWQFWGRRRRNRQRSLLAAPLATTTESNALEDEGTGEGGGEEGAAPTARGLLSAELEGEGAGEGPGLGTRPPLLAVLSSLASRPLPHPMLPGNYEAPQSTCYIEHLFPAIVQQPSEGWEWTHENRGKWGFVAQEPGKTLRIKLDTRLAGQRDDRARRAKIILGVAYLESYRRMGRARVSCESGCSCRAGEVDSLGERRVSLTNIRDFQVTQHAECVISITTLGPGSGSGSKSGSSGQSEAGSKFKLMGIIVGEEPDAKRGAVNWLRDSSHTMGHAHHQQEKRAGAGG</sequence>
<comment type="caution">
    <text evidence="3">The sequence shown here is derived from an EMBL/GenBank/DDBJ whole genome shotgun (WGS) entry which is preliminary data.</text>
</comment>
<reference evidence="3" key="1">
    <citation type="journal article" date="2020" name="bioRxiv">
        <title>Comparative genomics of Chlamydomonas.</title>
        <authorList>
            <person name="Craig R.J."/>
            <person name="Hasan A.R."/>
            <person name="Ness R.W."/>
            <person name="Keightley P.D."/>
        </authorList>
    </citation>
    <scope>NUCLEOTIDE SEQUENCE</scope>
    <source>
        <strain evidence="3">CCAP 11/70</strain>
    </source>
</reference>
<dbReference type="OrthoDB" id="544608at2759"/>
<dbReference type="PANTHER" id="PTHR34407">
    <property type="entry name" value="EXPRESSED PROTEIN"/>
    <property type="match status" value="1"/>
</dbReference>
<proteinExistence type="predicted"/>
<organism evidence="3 4">
    <name type="scientific">Edaphochlamys debaryana</name>
    <dbReference type="NCBI Taxonomy" id="47281"/>
    <lineage>
        <taxon>Eukaryota</taxon>
        <taxon>Viridiplantae</taxon>
        <taxon>Chlorophyta</taxon>
        <taxon>core chlorophytes</taxon>
        <taxon>Chlorophyceae</taxon>
        <taxon>CS clade</taxon>
        <taxon>Chlamydomonadales</taxon>
        <taxon>Chlamydomonadales incertae sedis</taxon>
        <taxon>Edaphochlamys</taxon>
    </lineage>
</organism>
<feature type="chain" id="PRO_5032916298" description="SGNH hydrolase-type esterase domain-containing protein" evidence="2">
    <location>
        <begin position="19"/>
        <end position="814"/>
    </location>
</feature>
<feature type="signal peptide" evidence="2">
    <location>
        <begin position="1"/>
        <end position="18"/>
    </location>
</feature>
<feature type="compositionally biased region" description="Low complexity" evidence="1">
    <location>
        <begin position="504"/>
        <end position="513"/>
    </location>
</feature>
<accession>A0A836BW92</accession>
<dbReference type="SUPFAM" id="SSF52266">
    <property type="entry name" value="SGNH hydrolase"/>
    <property type="match status" value="1"/>
</dbReference>
<dbReference type="Proteomes" id="UP000612055">
    <property type="component" value="Unassembled WGS sequence"/>
</dbReference>